<name>A0A9N9BEX4_9GLOM</name>
<reference evidence="1" key="1">
    <citation type="submission" date="2021-06" db="EMBL/GenBank/DDBJ databases">
        <authorList>
            <person name="Kallberg Y."/>
            <person name="Tangrot J."/>
            <person name="Rosling A."/>
        </authorList>
    </citation>
    <scope>NUCLEOTIDE SEQUENCE</scope>
    <source>
        <strain evidence="1">CL551</strain>
    </source>
</reference>
<comment type="caution">
    <text evidence="1">The sequence shown here is derived from an EMBL/GenBank/DDBJ whole genome shotgun (WGS) entry which is preliminary data.</text>
</comment>
<organism evidence="1 2">
    <name type="scientific">Acaulospora morrowiae</name>
    <dbReference type="NCBI Taxonomy" id="94023"/>
    <lineage>
        <taxon>Eukaryota</taxon>
        <taxon>Fungi</taxon>
        <taxon>Fungi incertae sedis</taxon>
        <taxon>Mucoromycota</taxon>
        <taxon>Glomeromycotina</taxon>
        <taxon>Glomeromycetes</taxon>
        <taxon>Diversisporales</taxon>
        <taxon>Acaulosporaceae</taxon>
        <taxon>Acaulospora</taxon>
    </lineage>
</organism>
<proteinExistence type="predicted"/>
<sequence length="101" mass="11529">MKVQIALVKDYHLSKSRAVVFIGYCVLDWSGARLLSAFLINGVLVVMVCHDRRECNLVRHSTIRELISEIASCQGCHLADTVSNKRRISRFQYMSLTHHIV</sequence>
<accession>A0A9N9BEX4</accession>
<dbReference type="AlphaFoldDB" id="A0A9N9BEX4"/>
<evidence type="ECO:0000313" key="2">
    <source>
        <dbReference type="Proteomes" id="UP000789342"/>
    </source>
</evidence>
<gene>
    <name evidence="1" type="ORF">AMORRO_LOCUS6128</name>
</gene>
<evidence type="ECO:0000313" key="1">
    <source>
        <dbReference type="EMBL" id="CAG8563418.1"/>
    </source>
</evidence>
<dbReference type="Proteomes" id="UP000789342">
    <property type="component" value="Unassembled WGS sequence"/>
</dbReference>
<dbReference type="EMBL" id="CAJVPV010003955">
    <property type="protein sequence ID" value="CAG8563418.1"/>
    <property type="molecule type" value="Genomic_DNA"/>
</dbReference>
<protein>
    <submittedName>
        <fullName evidence="1">13085_t:CDS:1</fullName>
    </submittedName>
</protein>
<keyword evidence="2" id="KW-1185">Reference proteome</keyword>